<dbReference type="InterPro" id="IPR010982">
    <property type="entry name" value="Lambda_DNA-bd_dom_sf"/>
</dbReference>
<dbReference type="GO" id="GO:0003677">
    <property type="term" value="F:DNA binding"/>
    <property type="evidence" value="ECO:0007669"/>
    <property type="project" value="UniProtKB-KW"/>
</dbReference>
<evidence type="ECO:0000256" key="1">
    <source>
        <dbReference type="ARBA" id="ARBA00023125"/>
    </source>
</evidence>
<dbReference type="CDD" id="cd00093">
    <property type="entry name" value="HTH_XRE"/>
    <property type="match status" value="1"/>
</dbReference>
<evidence type="ECO:0000313" key="3">
    <source>
        <dbReference type="EMBL" id="HIV39621.1"/>
    </source>
</evidence>
<dbReference type="EMBL" id="DXIQ01000077">
    <property type="protein sequence ID" value="HIV39621.1"/>
    <property type="molecule type" value="Genomic_DNA"/>
</dbReference>
<dbReference type="Pfam" id="PF13443">
    <property type="entry name" value="HTH_26"/>
    <property type="match status" value="1"/>
</dbReference>
<dbReference type="InterPro" id="IPR001387">
    <property type="entry name" value="Cro/C1-type_HTH"/>
</dbReference>
<dbReference type="AlphaFoldDB" id="A0A9D1PF23"/>
<accession>A0A9D1PF23</accession>
<evidence type="ECO:0000259" key="2">
    <source>
        <dbReference type="PROSITE" id="PS50943"/>
    </source>
</evidence>
<dbReference type="PROSITE" id="PS50943">
    <property type="entry name" value="HTH_CROC1"/>
    <property type="match status" value="1"/>
</dbReference>
<dbReference type="PANTHER" id="PTHR46558:SF11">
    <property type="entry name" value="HTH-TYPE TRANSCRIPTIONAL REGULATOR XRE"/>
    <property type="match status" value="1"/>
</dbReference>
<dbReference type="Proteomes" id="UP000886814">
    <property type="component" value="Unassembled WGS sequence"/>
</dbReference>
<reference evidence="3" key="1">
    <citation type="journal article" date="2021" name="PeerJ">
        <title>Extensive microbial diversity within the chicken gut microbiome revealed by metagenomics and culture.</title>
        <authorList>
            <person name="Gilroy R."/>
            <person name="Ravi A."/>
            <person name="Getino M."/>
            <person name="Pursley I."/>
            <person name="Horton D.L."/>
            <person name="Alikhan N.F."/>
            <person name="Baker D."/>
            <person name="Gharbi K."/>
            <person name="Hall N."/>
            <person name="Watson M."/>
            <person name="Adriaenssens E.M."/>
            <person name="Foster-Nyarko E."/>
            <person name="Jarju S."/>
            <person name="Secka A."/>
            <person name="Antonio M."/>
            <person name="Oren A."/>
            <person name="Chaudhuri R.R."/>
            <person name="La Ragione R."/>
            <person name="Hildebrand F."/>
            <person name="Pallen M.J."/>
        </authorList>
    </citation>
    <scope>NUCLEOTIDE SEQUENCE</scope>
    <source>
        <strain evidence="3">CHK195-9823</strain>
    </source>
</reference>
<protein>
    <submittedName>
        <fullName evidence="3">Helix-turn-helix domain-containing protein</fullName>
    </submittedName>
</protein>
<reference evidence="3" key="2">
    <citation type="submission" date="2021-04" db="EMBL/GenBank/DDBJ databases">
        <authorList>
            <person name="Gilroy R."/>
        </authorList>
    </citation>
    <scope>NUCLEOTIDE SEQUENCE</scope>
    <source>
        <strain evidence="3">CHK195-9823</strain>
    </source>
</reference>
<keyword evidence="1" id="KW-0238">DNA-binding</keyword>
<feature type="domain" description="HTH cro/C1-type" evidence="2">
    <location>
        <begin position="12"/>
        <end position="66"/>
    </location>
</feature>
<comment type="caution">
    <text evidence="3">The sequence shown here is derived from an EMBL/GenBank/DDBJ whole genome shotgun (WGS) entry which is preliminary data.</text>
</comment>
<dbReference type="Gene3D" id="1.10.260.40">
    <property type="entry name" value="lambda repressor-like DNA-binding domains"/>
    <property type="match status" value="1"/>
</dbReference>
<gene>
    <name evidence="3" type="ORF">H9747_11620</name>
</gene>
<sequence>MVDINIVVVNNIIDQMKKHNTKQIDLANAIGVSKQIMSKMLNGSRLISIAELHEIAEYFCVKMDDLLKAPSESADMDVMRAFMGKVSSDAARKALYTADELAELIIFHANVRENAKVMSETWEM</sequence>
<dbReference type="SMART" id="SM00530">
    <property type="entry name" value="HTH_XRE"/>
    <property type="match status" value="1"/>
</dbReference>
<dbReference type="SUPFAM" id="SSF47413">
    <property type="entry name" value="lambda repressor-like DNA-binding domains"/>
    <property type="match status" value="1"/>
</dbReference>
<evidence type="ECO:0000313" key="4">
    <source>
        <dbReference type="Proteomes" id="UP000886814"/>
    </source>
</evidence>
<name>A0A9D1PF23_9FIRM</name>
<proteinExistence type="predicted"/>
<dbReference type="PANTHER" id="PTHR46558">
    <property type="entry name" value="TRACRIPTIONAL REGULATORY PROTEIN-RELATED-RELATED"/>
    <property type="match status" value="1"/>
</dbReference>
<organism evidence="3 4">
    <name type="scientific">Candidatus Blautia stercorigallinarum</name>
    <dbReference type="NCBI Taxonomy" id="2838501"/>
    <lineage>
        <taxon>Bacteria</taxon>
        <taxon>Bacillati</taxon>
        <taxon>Bacillota</taxon>
        <taxon>Clostridia</taxon>
        <taxon>Lachnospirales</taxon>
        <taxon>Lachnospiraceae</taxon>
        <taxon>Blautia</taxon>
    </lineage>
</organism>